<dbReference type="EMBL" id="LBQH01000025">
    <property type="protein sequence ID" value="KKP76782.1"/>
    <property type="molecule type" value="Genomic_DNA"/>
</dbReference>
<keyword evidence="1" id="KW-0472">Membrane</keyword>
<dbReference type="InterPro" id="IPR023158">
    <property type="entry name" value="YerB-like_sf"/>
</dbReference>
<dbReference type="InterPro" id="IPR035328">
    <property type="entry name" value="DUF3048_C"/>
</dbReference>
<feature type="domain" description="DUF3048" evidence="3">
    <location>
        <begin position="311"/>
        <end position="413"/>
    </location>
</feature>
<dbReference type="Gene3D" id="3.50.90.10">
    <property type="entry name" value="YerB-like"/>
    <property type="match status" value="1"/>
</dbReference>
<dbReference type="InterPro" id="IPR021416">
    <property type="entry name" value="DUF3048_N"/>
</dbReference>
<comment type="caution">
    <text evidence="4">The sequence shown here is derived from an EMBL/GenBank/DDBJ whole genome shotgun (WGS) entry which is preliminary data.</text>
</comment>
<evidence type="ECO:0000256" key="1">
    <source>
        <dbReference type="SAM" id="Phobius"/>
    </source>
</evidence>
<dbReference type="AlphaFoldDB" id="A0A0G0FB98"/>
<keyword evidence="1" id="KW-0812">Transmembrane</keyword>
<dbReference type="SUPFAM" id="SSF159774">
    <property type="entry name" value="YerB-like"/>
    <property type="match status" value="1"/>
</dbReference>
<accession>A0A0G0FB98</accession>
<evidence type="ECO:0000313" key="4">
    <source>
        <dbReference type="EMBL" id="KKP76782.1"/>
    </source>
</evidence>
<evidence type="ECO:0000259" key="2">
    <source>
        <dbReference type="Pfam" id="PF11258"/>
    </source>
</evidence>
<keyword evidence="1" id="KW-1133">Transmembrane helix</keyword>
<reference evidence="4 5" key="1">
    <citation type="journal article" date="2015" name="Nature">
        <title>rRNA introns, odd ribosomes, and small enigmatic genomes across a large radiation of phyla.</title>
        <authorList>
            <person name="Brown C.T."/>
            <person name="Hug L.A."/>
            <person name="Thomas B.C."/>
            <person name="Sharon I."/>
            <person name="Castelle C.J."/>
            <person name="Singh A."/>
            <person name="Wilkins M.J."/>
            <person name="Williams K.H."/>
            <person name="Banfield J.F."/>
        </authorList>
    </citation>
    <scope>NUCLEOTIDE SEQUENCE [LARGE SCALE GENOMIC DNA]</scope>
</reference>
<evidence type="ECO:0000259" key="3">
    <source>
        <dbReference type="Pfam" id="PF17479"/>
    </source>
</evidence>
<feature type="domain" description="DUF3048" evidence="2">
    <location>
        <begin position="130"/>
        <end position="268"/>
    </location>
</feature>
<name>A0A0G0FB98_9BACT</name>
<evidence type="ECO:0000313" key="5">
    <source>
        <dbReference type="Proteomes" id="UP000034816"/>
    </source>
</evidence>
<feature type="transmembrane region" description="Helical" evidence="1">
    <location>
        <begin position="49"/>
        <end position="71"/>
    </location>
</feature>
<evidence type="ECO:0008006" key="6">
    <source>
        <dbReference type="Google" id="ProtNLM"/>
    </source>
</evidence>
<dbReference type="Pfam" id="PF17479">
    <property type="entry name" value="DUF3048_C"/>
    <property type="match status" value="1"/>
</dbReference>
<sequence>MPKEINISDNKVEIVPSENKTPEITKEKKKLEEKVLEKLPIKKKISNNILIFSIVAFLTLCGLGFFFYFGIYKVKPVPPKDIIPFSEDFVASINSNAPFSKSLTSLQKPSEPRTEVSPLNGVLFTKTEMDKLRKRRPVAVMTNNHSQARPLSGLNSADIVIEANAEGGITRHMAIYWSEAPEKVGPIRSVRQYYLEWASEYDPLFIRDGCASSSDPRTNACSNIWLYSNIKDLATIGSWRWNDGRRYAPHNEYNSVKYAWEYASKNNWNTFPTDFEAWKFKRDADIADRGDKTVVKIAFHTRLHNSGLYDTMWTYDKTTNSYFRKVGGQADIDQETNTQINVKNVIVQTVRMVGSGDSKSHLIITTTGEGDAVILRDGKIINGKWKKSTRTDRTSYYDSAGKEIEFNRGEIWIAMLPHSDGKFDIIEQ</sequence>
<protein>
    <recommendedName>
        <fullName evidence="6">DUF3048 domain-containing protein</fullName>
    </recommendedName>
</protein>
<gene>
    <name evidence="4" type="ORF">UR73_C0025G0001</name>
</gene>
<organism evidence="4 5">
    <name type="scientific">candidate division WS6 bacterium GW2011_GWF1_35_23</name>
    <dbReference type="NCBI Taxonomy" id="1619097"/>
    <lineage>
        <taxon>Bacteria</taxon>
        <taxon>Candidatus Dojkabacteria</taxon>
    </lineage>
</organism>
<dbReference type="Proteomes" id="UP000034816">
    <property type="component" value="Unassembled WGS sequence"/>
</dbReference>
<dbReference type="Pfam" id="PF11258">
    <property type="entry name" value="DUF3048"/>
    <property type="match status" value="1"/>
</dbReference>
<proteinExistence type="predicted"/>